<evidence type="ECO:0000313" key="3">
    <source>
        <dbReference type="EMBL" id="GMI28612.1"/>
    </source>
</evidence>
<evidence type="ECO:0000256" key="1">
    <source>
        <dbReference type="SAM" id="Coils"/>
    </source>
</evidence>
<gene>
    <name evidence="3" type="ORF">TrCOL_g4229</name>
</gene>
<protein>
    <submittedName>
        <fullName evidence="3">Uncharacterized protein</fullName>
    </submittedName>
</protein>
<evidence type="ECO:0000313" key="4">
    <source>
        <dbReference type="Proteomes" id="UP001165065"/>
    </source>
</evidence>
<keyword evidence="4" id="KW-1185">Reference proteome</keyword>
<dbReference type="EMBL" id="BRYA01000665">
    <property type="protein sequence ID" value="GMI28612.1"/>
    <property type="molecule type" value="Genomic_DNA"/>
</dbReference>
<organism evidence="3 4">
    <name type="scientific">Triparma columacea</name>
    <dbReference type="NCBI Taxonomy" id="722753"/>
    <lineage>
        <taxon>Eukaryota</taxon>
        <taxon>Sar</taxon>
        <taxon>Stramenopiles</taxon>
        <taxon>Ochrophyta</taxon>
        <taxon>Bolidophyceae</taxon>
        <taxon>Parmales</taxon>
        <taxon>Triparmaceae</taxon>
        <taxon>Triparma</taxon>
    </lineage>
</organism>
<proteinExistence type="predicted"/>
<feature type="region of interest" description="Disordered" evidence="2">
    <location>
        <begin position="1"/>
        <end position="28"/>
    </location>
</feature>
<feature type="compositionally biased region" description="Polar residues" evidence="2">
    <location>
        <begin position="12"/>
        <end position="24"/>
    </location>
</feature>
<reference evidence="4" key="1">
    <citation type="journal article" date="2023" name="Commun. Biol.">
        <title>Genome analysis of Parmales, the sister group of diatoms, reveals the evolutionary specialization of diatoms from phago-mixotrophs to photoautotrophs.</title>
        <authorList>
            <person name="Ban H."/>
            <person name="Sato S."/>
            <person name="Yoshikawa S."/>
            <person name="Yamada K."/>
            <person name="Nakamura Y."/>
            <person name="Ichinomiya M."/>
            <person name="Sato N."/>
            <person name="Blanc-Mathieu R."/>
            <person name="Endo H."/>
            <person name="Kuwata A."/>
            <person name="Ogata H."/>
        </authorList>
    </citation>
    <scope>NUCLEOTIDE SEQUENCE [LARGE SCALE GENOMIC DNA]</scope>
</reference>
<feature type="region of interest" description="Disordered" evidence="2">
    <location>
        <begin position="488"/>
        <end position="526"/>
    </location>
</feature>
<dbReference type="AlphaFoldDB" id="A0A9W7G204"/>
<comment type="caution">
    <text evidence="3">The sequence shown here is derived from an EMBL/GenBank/DDBJ whole genome shotgun (WGS) entry which is preliminary data.</text>
</comment>
<feature type="coiled-coil region" evidence="1">
    <location>
        <begin position="76"/>
        <end position="103"/>
    </location>
</feature>
<dbReference type="Proteomes" id="UP001165065">
    <property type="component" value="Unassembled WGS sequence"/>
</dbReference>
<evidence type="ECO:0000256" key="2">
    <source>
        <dbReference type="SAM" id="MobiDB-lite"/>
    </source>
</evidence>
<accession>A0A9W7G204</accession>
<feature type="compositionally biased region" description="Acidic residues" evidence="2">
    <location>
        <begin position="1"/>
        <end position="10"/>
    </location>
</feature>
<keyword evidence="1" id="KW-0175">Coiled coil</keyword>
<sequence>MSDSDSDDSLLGETTFTSRSSSRVESNKKISLKSKFEALEAEATERMDKRIKVAQEMQQQTVTAQEERVTLTDSQLKDLEATLETAGQRRDRLREEEEEEEKLDSVHFGRTSMFGCRTLFTPLKSKKKRIPLKSNLPSSVKDALRATTKATTGPIFCSKEGKSTICSLDGDDRSFAESYLISASLTATEDVSRSSLTKLCLDLNVSTTLDHFFTYIAAAEEGEGQEEGGQGDDEDEENGEVMKVANFNVASLVCFLTLFTGTSKSDVAFLARLSGSSLIKGNVRTVFEGAWFRTVNGVEGNLGDMEGVEGLEGWSFGLAYAVIRNLPLYTATHPCTKSLEFTAGLCISYLNQVLNRPLSRVSNSSDATTPYALENNGLETAVTVLKVIESPKGKSLLSSDNTASVVGIVTVFVQACGALKLQGGRGEGKGGDTFRATWMEISGLCGSIKHGVQGTFMDEGARRLKEGLGLLEGYCRWRGERGLKKKEQKKLEMFQVGKEEEEKKGGDDGSNEDSSAPDGPPPSAEI</sequence>
<name>A0A9W7G204_9STRA</name>
<feature type="compositionally biased region" description="Basic and acidic residues" evidence="2">
    <location>
        <begin position="489"/>
        <end position="507"/>
    </location>
</feature>